<name>A0A5S5B828_STUST</name>
<comment type="cofactor">
    <cofactor evidence="1">
        <name>Mg(2+)</name>
        <dbReference type="ChEBI" id="CHEBI:18420"/>
    </cofactor>
</comment>
<feature type="transmembrane region" description="Helical" evidence="5">
    <location>
        <begin position="102"/>
        <end position="123"/>
    </location>
</feature>
<dbReference type="FunFam" id="3.30.70.270:FF:000001">
    <property type="entry name" value="Diguanylate cyclase domain protein"/>
    <property type="match status" value="1"/>
</dbReference>
<evidence type="ECO:0000256" key="1">
    <source>
        <dbReference type="ARBA" id="ARBA00001946"/>
    </source>
</evidence>
<evidence type="ECO:0000313" key="7">
    <source>
        <dbReference type="EMBL" id="TYP62120.1"/>
    </source>
</evidence>
<dbReference type="CDD" id="cd01949">
    <property type="entry name" value="GGDEF"/>
    <property type="match status" value="1"/>
</dbReference>
<dbReference type="GO" id="GO:0005886">
    <property type="term" value="C:plasma membrane"/>
    <property type="evidence" value="ECO:0007669"/>
    <property type="project" value="UniProtKB-SubCell"/>
</dbReference>
<dbReference type="Proteomes" id="UP000324282">
    <property type="component" value="Unassembled WGS sequence"/>
</dbReference>
<dbReference type="Pfam" id="PF00990">
    <property type="entry name" value="GGDEF"/>
    <property type="match status" value="1"/>
</dbReference>
<feature type="transmembrane region" description="Helical" evidence="5">
    <location>
        <begin position="135"/>
        <end position="157"/>
    </location>
</feature>
<dbReference type="PROSITE" id="PS50887">
    <property type="entry name" value="GGDEF"/>
    <property type="match status" value="1"/>
</dbReference>
<comment type="caution">
    <text evidence="7">The sequence shown here is derived from an EMBL/GenBank/DDBJ whole genome shotgun (WGS) entry which is preliminary data.</text>
</comment>
<dbReference type="PANTHER" id="PTHR45138:SF9">
    <property type="entry name" value="DIGUANYLATE CYCLASE DGCM-RELATED"/>
    <property type="match status" value="1"/>
</dbReference>
<dbReference type="Gene3D" id="3.30.70.270">
    <property type="match status" value="1"/>
</dbReference>
<evidence type="ECO:0000256" key="5">
    <source>
        <dbReference type="SAM" id="Phobius"/>
    </source>
</evidence>
<feature type="transmembrane region" description="Helical" evidence="5">
    <location>
        <begin position="222"/>
        <end position="247"/>
    </location>
</feature>
<dbReference type="PANTHER" id="PTHR45138">
    <property type="entry name" value="REGULATORY COMPONENTS OF SENSORY TRANSDUCTION SYSTEM"/>
    <property type="match status" value="1"/>
</dbReference>
<keyword evidence="5" id="KW-0472">Membrane</keyword>
<evidence type="ECO:0000256" key="3">
    <source>
        <dbReference type="ARBA" id="ARBA00012528"/>
    </source>
</evidence>
<feature type="transmembrane region" description="Helical" evidence="5">
    <location>
        <begin position="163"/>
        <end position="184"/>
    </location>
</feature>
<comment type="subcellular location">
    <subcellularLocation>
        <location evidence="2">Cell inner membrane</location>
    </subcellularLocation>
</comment>
<evidence type="ECO:0000313" key="8">
    <source>
        <dbReference type="Proteomes" id="UP000324282"/>
    </source>
</evidence>
<feature type="transmembrane region" description="Helical" evidence="5">
    <location>
        <begin position="191"/>
        <end position="210"/>
    </location>
</feature>
<dbReference type="GO" id="GO:1902201">
    <property type="term" value="P:negative regulation of bacterial-type flagellum-dependent cell motility"/>
    <property type="evidence" value="ECO:0007669"/>
    <property type="project" value="TreeGrafter"/>
</dbReference>
<evidence type="ECO:0000259" key="6">
    <source>
        <dbReference type="PROSITE" id="PS50887"/>
    </source>
</evidence>
<evidence type="ECO:0000256" key="2">
    <source>
        <dbReference type="ARBA" id="ARBA00004533"/>
    </source>
</evidence>
<gene>
    <name evidence="7" type="ORF">A9A72_124872</name>
</gene>
<dbReference type="EMBL" id="VNHQ01000014">
    <property type="protein sequence ID" value="TYP62120.1"/>
    <property type="molecule type" value="Genomic_DNA"/>
</dbReference>
<dbReference type="EC" id="2.7.7.65" evidence="3"/>
<dbReference type="AlphaFoldDB" id="A0A5S5B828"/>
<dbReference type="InterPro" id="IPR000160">
    <property type="entry name" value="GGDEF_dom"/>
</dbReference>
<dbReference type="SUPFAM" id="SSF55073">
    <property type="entry name" value="Nucleotide cyclase"/>
    <property type="match status" value="1"/>
</dbReference>
<proteinExistence type="predicted"/>
<protein>
    <recommendedName>
        <fullName evidence="3">diguanylate cyclase</fullName>
        <ecNumber evidence="3">2.7.7.65</ecNumber>
    </recommendedName>
</protein>
<dbReference type="GO" id="GO:0052621">
    <property type="term" value="F:diguanylate cyclase activity"/>
    <property type="evidence" value="ECO:0007669"/>
    <property type="project" value="UniProtKB-EC"/>
</dbReference>
<feature type="domain" description="GGDEF" evidence="6">
    <location>
        <begin position="280"/>
        <end position="410"/>
    </location>
</feature>
<dbReference type="InterPro" id="IPR043128">
    <property type="entry name" value="Rev_trsase/Diguanyl_cyclase"/>
</dbReference>
<comment type="catalytic activity">
    <reaction evidence="4">
        <text>2 GTP = 3',3'-c-di-GMP + 2 diphosphate</text>
        <dbReference type="Rhea" id="RHEA:24898"/>
        <dbReference type="ChEBI" id="CHEBI:33019"/>
        <dbReference type="ChEBI" id="CHEBI:37565"/>
        <dbReference type="ChEBI" id="CHEBI:58805"/>
        <dbReference type="EC" id="2.7.7.65"/>
    </reaction>
</comment>
<feature type="transmembrane region" description="Helical" evidence="5">
    <location>
        <begin position="75"/>
        <end position="96"/>
    </location>
</feature>
<dbReference type="SMART" id="SM00267">
    <property type="entry name" value="GGDEF"/>
    <property type="match status" value="1"/>
</dbReference>
<keyword evidence="5" id="KW-1133">Transmembrane helix</keyword>
<dbReference type="InterPro" id="IPR050469">
    <property type="entry name" value="Diguanylate_Cyclase"/>
</dbReference>
<dbReference type="InterPro" id="IPR029787">
    <property type="entry name" value="Nucleotide_cyclase"/>
</dbReference>
<evidence type="ECO:0000256" key="4">
    <source>
        <dbReference type="ARBA" id="ARBA00034247"/>
    </source>
</evidence>
<keyword evidence="5" id="KW-0812">Transmembrane</keyword>
<reference evidence="7 8" key="1">
    <citation type="submission" date="2019-07" db="EMBL/GenBank/DDBJ databases">
        <title>Deep subsurface shale carbon reservoir microbial communities from Ohio and West Virginia, USA.</title>
        <authorList>
            <person name="Wrighton K."/>
        </authorList>
    </citation>
    <scope>NUCLEOTIDE SEQUENCE [LARGE SCALE GENOMIC DNA]</scope>
    <source>
        <strain evidence="7 8">NP_8Ht</strain>
    </source>
</reference>
<sequence length="422" mass="46590">MLPFGAVGTKTWMAVPMLQSGDYKKMPSLIDLLLSRLATLLPSELKSTEFTKLVIPHRHSMLMSQRRATLIVNRVRLFAFLFAVLTPVWGIIDLMVFTYPLWLGLATFRLLACAAFACLLLFYRPSGNLFDAYRAVALLFAIPTVFYIASHTLLGGYQLTQASAVVATGYAFLPFVLMAGLAIFPLTLLENLVMASVLLLAHALAGYLSWTTLNWPSYAGGFWLLILIAGVTSLASLSQLAFMIALVRQAIRDPLTGVFSRGSGQEILKLQWDTARRHDTGLAVAFIDLDHFKQINDNYGHEAGDLVLRECTQQMLASLRSTDTLLRWGGEEFVVIMPDTDREQARLALSRMIRSSLGRRPDGSPLTASIGLAERCVDFVESAEELLDLADKRMYLAKTSGRNRLCFEAAGEIPSETPLSAA</sequence>
<dbReference type="NCBIfam" id="TIGR00254">
    <property type="entry name" value="GGDEF"/>
    <property type="match status" value="1"/>
</dbReference>
<organism evidence="7 8">
    <name type="scientific">Stutzerimonas stutzeri</name>
    <name type="common">Pseudomonas stutzeri</name>
    <dbReference type="NCBI Taxonomy" id="316"/>
    <lineage>
        <taxon>Bacteria</taxon>
        <taxon>Pseudomonadati</taxon>
        <taxon>Pseudomonadota</taxon>
        <taxon>Gammaproteobacteria</taxon>
        <taxon>Pseudomonadales</taxon>
        <taxon>Pseudomonadaceae</taxon>
        <taxon>Stutzerimonas</taxon>
    </lineage>
</organism>
<dbReference type="GO" id="GO:0043709">
    <property type="term" value="P:cell adhesion involved in single-species biofilm formation"/>
    <property type="evidence" value="ECO:0007669"/>
    <property type="project" value="TreeGrafter"/>
</dbReference>
<accession>A0A5S5B828</accession>